<dbReference type="GO" id="GO:0016787">
    <property type="term" value="F:hydrolase activity"/>
    <property type="evidence" value="ECO:0007669"/>
    <property type="project" value="UniProtKB-KW"/>
</dbReference>
<protein>
    <submittedName>
        <fullName evidence="1">Gamma-glutamyl-gamma-aminobutyrate hydrolase family protein</fullName>
    </submittedName>
</protein>
<evidence type="ECO:0000313" key="1">
    <source>
        <dbReference type="EMBL" id="MCR6545053.1"/>
    </source>
</evidence>
<dbReference type="Gene3D" id="3.40.50.880">
    <property type="match status" value="1"/>
</dbReference>
<proteinExistence type="predicted"/>
<dbReference type="CDD" id="cd01745">
    <property type="entry name" value="GATase1_2"/>
    <property type="match status" value="1"/>
</dbReference>
<gene>
    <name evidence="1" type="ORF">NVS47_05915</name>
</gene>
<organism evidence="1 2">
    <name type="scientific">Dehalobacterium formicoaceticum</name>
    <dbReference type="NCBI Taxonomy" id="51515"/>
    <lineage>
        <taxon>Bacteria</taxon>
        <taxon>Bacillati</taxon>
        <taxon>Bacillota</taxon>
        <taxon>Clostridia</taxon>
        <taxon>Eubacteriales</taxon>
        <taxon>Peptococcaceae</taxon>
        <taxon>Dehalobacterium</taxon>
    </lineage>
</organism>
<dbReference type="InterPro" id="IPR029062">
    <property type="entry name" value="Class_I_gatase-like"/>
</dbReference>
<keyword evidence="2" id="KW-1185">Reference proteome</keyword>
<keyword evidence="1" id="KW-0378">Hydrolase</keyword>
<accession>A0ABT1Y2F1</accession>
<dbReference type="PANTHER" id="PTHR43235:SF1">
    <property type="entry name" value="GLUTAMINE AMIDOTRANSFERASE PB2B2.05-RELATED"/>
    <property type="match status" value="1"/>
</dbReference>
<sequence length="233" mass="25699">MKIPLIGITCGEDGLNFYVRNFYIKAIEAVGGAALLIPPTARQSIREKYLKCIDGLILSGGVDVNPLLFGEEPILGMGEITPERDAFELSWSREFFFSGKPILAVCRGCQVLNLSLGGTIFQDIKSQMVPALKHDQEAPRECLTHSVNLVPGTRLSQIMSGDHIQVNSFHHQAVKTPAPGLQVSAVAADHVVEGIEGEEHSFALGVQWHPECLWRQDIGSYRLFQAFIQSCRR</sequence>
<dbReference type="Proteomes" id="UP001524944">
    <property type="component" value="Unassembled WGS sequence"/>
</dbReference>
<name>A0ABT1Y2F1_9FIRM</name>
<dbReference type="SUPFAM" id="SSF52317">
    <property type="entry name" value="Class I glutamine amidotransferase-like"/>
    <property type="match status" value="1"/>
</dbReference>
<dbReference type="EMBL" id="JANPWE010000002">
    <property type="protein sequence ID" value="MCR6545053.1"/>
    <property type="molecule type" value="Genomic_DNA"/>
</dbReference>
<dbReference type="InterPro" id="IPR044668">
    <property type="entry name" value="PuuD-like"/>
</dbReference>
<reference evidence="1 2" key="1">
    <citation type="submission" date="2022-08" db="EMBL/GenBank/DDBJ databases">
        <title>Proteogenomics of the novel Dehalobacterium formicoaceticum strain EZ94 highlights a key role of methyltransferases during anaerobic dichloromethane degradation.</title>
        <authorList>
            <person name="Wasmund K."/>
        </authorList>
    </citation>
    <scope>NUCLEOTIDE SEQUENCE [LARGE SCALE GENOMIC DNA]</scope>
    <source>
        <strain evidence="1 2">EZ94</strain>
    </source>
</reference>
<dbReference type="PANTHER" id="PTHR43235">
    <property type="entry name" value="GLUTAMINE AMIDOTRANSFERASE PB2B2.05-RELATED"/>
    <property type="match status" value="1"/>
</dbReference>
<evidence type="ECO:0000313" key="2">
    <source>
        <dbReference type="Proteomes" id="UP001524944"/>
    </source>
</evidence>
<comment type="caution">
    <text evidence="1">The sequence shown here is derived from an EMBL/GenBank/DDBJ whole genome shotgun (WGS) entry which is preliminary data.</text>
</comment>
<dbReference type="InterPro" id="IPR011697">
    <property type="entry name" value="Peptidase_C26"/>
</dbReference>
<dbReference type="PROSITE" id="PS51273">
    <property type="entry name" value="GATASE_TYPE_1"/>
    <property type="match status" value="1"/>
</dbReference>
<dbReference type="Pfam" id="PF07722">
    <property type="entry name" value="Peptidase_C26"/>
    <property type="match status" value="1"/>
</dbReference>
<dbReference type="RefSeq" id="WP_242965347.1">
    <property type="nucleotide sequence ID" value="NZ_CP022121.1"/>
</dbReference>